<organism evidence="1 2">
    <name type="scientific">Sinocyclocheilus grahami</name>
    <name type="common">Dianchi golden-line fish</name>
    <name type="synonym">Barbus grahami</name>
    <dbReference type="NCBI Taxonomy" id="75366"/>
    <lineage>
        <taxon>Eukaryota</taxon>
        <taxon>Metazoa</taxon>
        <taxon>Chordata</taxon>
        <taxon>Craniata</taxon>
        <taxon>Vertebrata</taxon>
        <taxon>Euteleostomi</taxon>
        <taxon>Actinopterygii</taxon>
        <taxon>Neopterygii</taxon>
        <taxon>Teleostei</taxon>
        <taxon>Ostariophysi</taxon>
        <taxon>Cypriniformes</taxon>
        <taxon>Cyprinidae</taxon>
        <taxon>Cyprininae</taxon>
        <taxon>Sinocyclocheilus</taxon>
    </lineage>
</organism>
<reference evidence="1" key="2">
    <citation type="submission" date="2025-09" db="UniProtKB">
        <authorList>
            <consortium name="Ensembl"/>
        </authorList>
    </citation>
    <scope>IDENTIFICATION</scope>
</reference>
<proteinExistence type="predicted"/>
<name>A0A672PDB9_SINGR</name>
<dbReference type="Proteomes" id="UP000472262">
    <property type="component" value="Unassembled WGS sequence"/>
</dbReference>
<evidence type="ECO:0000313" key="1">
    <source>
        <dbReference type="Ensembl" id="ENSSGRP00000061387.1"/>
    </source>
</evidence>
<dbReference type="Ensembl" id="ENSSGRT00000065491.1">
    <property type="protein sequence ID" value="ENSSGRP00000061387.1"/>
    <property type="gene ID" value="ENSSGRG00000031835.1"/>
</dbReference>
<dbReference type="AlphaFoldDB" id="A0A672PDB9"/>
<sequence length="174" mass="19266">MPLHDPSWTLEFYIDLALQLSGSAFTVGVAEEQCSVPAVTSTPEPCHKLAASPESPLISLSQVKSPLISLSQVKSPLISLSQVKSPLISLSQVKSPLISLSQVKLQLIVQSLVASQLSSQSHVRSQLSCLLHPYLQGPLFSISDWHRVWRIHRWCQHAQLRFPNQLTLALLFQN</sequence>
<keyword evidence="2" id="KW-1185">Reference proteome</keyword>
<evidence type="ECO:0000313" key="2">
    <source>
        <dbReference type="Proteomes" id="UP000472262"/>
    </source>
</evidence>
<reference evidence="1" key="1">
    <citation type="submission" date="2025-08" db="UniProtKB">
        <authorList>
            <consortium name="Ensembl"/>
        </authorList>
    </citation>
    <scope>IDENTIFICATION</scope>
</reference>
<protein>
    <submittedName>
        <fullName evidence="1">Uncharacterized protein</fullName>
    </submittedName>
</protein>
<accession>A0A672PDB9</accession>
<dbReference type="InParanoid" id="A0A672PDB9"/>